<reference evidence="3 4" key="1">
    <citation type="submission" date="2016-05" db="EMBL/GenBank/DDBJ databases">
        <title>Complete genome sequence of two 2,5-diketo-D-glunonic acid producing strain Tatumella citrea.</title>
        <authorList>
            <person name="Duan C."/>
            <person name="Yang J."/>
            <person name="Yang S."/>
        </authorList>
    </citation>
    <scope>NUCLEOTIDE SEQUENCE [LARGE SCALE GENOMIC DNA]</scope>
    <source>
        <strain evidence="2 3">ATCC 39140</strain>
        <strain evidence="1 4">DSM 13699</strain>
    </source>
</reference>
<dbReference type="Proteomes" id="UP000195814">
    <property type="component" value="Chromosome"/>
</dbReference>
<dbReference type="KEGG" id="tci:A7K98_12855"/>
<organism evidence="1 4">
    <name type="scientific">Tatumella citrea</name>
    <name type="common">Pantoea citrea</name>
    <dbReference type="NCBI Taxonomy" id="53336"/>
    <lineage>
        <taxon>Bacteria</taxon>
        <taxon>Pseudomonadati</taxon>
        <taxon>Pseudomonadota</taxon>
        <taxon>Gammaproteobacteria</taxon>
        <taxon>Enterobacterales</taxon>
        <taxon>Erwiniaceae</taxon>
        <taxon>Tatumella</taxon>
    </lineage>
</organism>
<dbReference type="AlphaFoldDB" id="A0A1Y0LKJ6"/>
<dbReference type="RefSeq" id="WP_087488939.1">
    <property type="nucleotide sequence ID" value="NZ_CP015579.1"/>
</dbReference>
<dbReference type="EMBL" id="CP015581">
    <property type="protein sequence ID" value="ARU98611.1"/>
    <property type="molecule type" value="Genomic_DNA"/>
</dbReference>
<evidence type="ECO:0000313" key="4">
    <source>
        <dbReference type="Proteomes" id="UP000195814"/>
    </source>
</evidence>
<evidence type="ECO:0000313" key="2">
    <source>
        <dbReference type="EMBL" id="ARU98611.1"/>
    </source>
</evidence>
<proteinExistence type="predicted"/>
<name>A0A1Y0LKJ6_TATCI</name>
<keyword evidence="3" id="KW-1185">Reference proteome</keyword>
<sequence length="102" mass="11143">MKFIQWLKSLFTKKESEEMSDQSVTDTAVADATTVAATDTTATTSTADTTTVETATTDTGIVATVERDLSQFYDVVKELTERFGAEYKELAIDFAKAVSVKK</sequence>
<protein>
    <submittedName>
        <fullName evidence="1">Uncharacterized protein</fullName>
    </submittedName>
</protein>
<gene>
    <name evidence="1" type="ORF">A7K98_12855</name>
    <name evidence="2" type="ORF">A7K99_12845</name>
</gene>
<evidence type="ECO:0000313" key="3">
    <source>
        <dbReference type="Proteomes" id="UP000195729"/>
    </source>
</evidence>
<accession>A0A1Y0LKJ6</accession>
<dbReference type="Proteomes" id="UP000195729">
    <property type="component" value="Chromosome"/>
</dbReference>
<dbReference type="EMBL" id="CP015579">
    <property type="protein sequence ID" value="ARU94573.1"/>
    <property type="molecule type" value="Genomic_DNA"/>
</dbReference>
<evidence type="ECO:0000313" key="1">
    <source>
        <dbReference type="EMBL" id="ARU94573.1"/>
    </source>
</evidence>